<dbReference type="PANTHER" id="PTHR34186">
    <property type="entry name" value="CYANATE HYDRATASE"/>
    <property type="match status" value="1"/>
</dbReference>
<comment type="function">
    <text evidence="1 5">Catalyzes the reaction of cyanate with bicarbonate to produce ammonia and carbon dioxide.</text>
</comment>
<dbReference type="GO" id="GO:0003677">
    <property type="term" value="F:DNA binding"/>
    <property type="evidence" value="ECO:0007669"/>
    <property type="project" value="InterPro"/>
</dbReference>
<keyword evidence="3 5" id="KW-0456">Lyase</keyword>
<evidence type="ECO:0000256" key="5">
    <source>
        <dbReference type="HAMAP-Rule" id="MF_03139"/>
    </source>
</evidence>
<evidence type="ECO:0000259" key="6">
    <source>
        <dbReference type="SMART" id="SM01116"/>
    </source>
</evidence>
<dbReference type="OrthoDB" id="2505745at2759"/>
<feature type="active site" evidence="5">
    <location>
        <position position="139"/>
    </location>
</feature>
<dbReference type="STRING" id="630390.A0A180H6B4"/>
<dbReference type="EMBL" id="ADAS02000001">
    <property type="protein sequence ID" value="OAW00103.1"/>
    <property type="molecule type" value="Genomic_DNA"/>
</dbReference>
<evidence type="ECO:0000256" key="1">
    <source>
        <dbReference type="ARBA" id="ARBA00003561"/>
    </source>
</evidence>
<dbReference type="GO" id="GO:0008824">
    <property type="term" value="F:cyanate hydratase activity"/>
    <property type="evidence" value="ECO:0007669"/>
    <property type="project" value="UniProtKB-UniRule"/>
</dbReference>
<evidence type="ECO:0000256" key="3">
    <source>
        <dbReference type="ARBA" id="ARBA00023239"/>
    </source>
</evidence>
<proteinExistence type="inferred from homology"/>
<dbReference type="AlphaFoldDB" id="A0A180H6B4"/>
<gene>
    <name evidence="5" type="primary">cyn1</name>
    <name evidence="7" type="ORF">PTTG_05945</name>
</gene>
<dbReference type="PRINTS" id="PR01693">
    <property type="entry name" value="CYANASE"/>
</dbReference>
<dbReference type="EC" id="4.2.1.104" evidence="5"/>
<dbReference type="CDD" id="cd00093">
    <property type="entry name" value="HTH_XRE"/>
    <property type="match status" value="1"/>
</dbReference>
<protein>
    <recommendedName>
        <fullName evidence="5">Cyanate hydratase</fullName>
        <shortName evidence="5">Cyanase</shortName>
        <ecNumber evidence="5">4.2.1.104</ecNumber>
    </recommendedName>
    <alternativeName>
        <fullName evidence="5">Cyanate hydrolase</fullName>
    </alternativeName>
    <alternativeName>
        <fullName evidence="5">Cyanate lyase</fullName>
    </alternativeName>
</protein>
<dbReference type="Gene3D" id="3.30.1160.10">
    <property type="entry name" value="Cyanate lyase, C-terminal domain"/>
    <property type="match status" value="1"/>
</dbReference>
<comment type="function">
    <text evidence="4">Transcriptional coactivator that stimulates GCN4-dependent transcriptional activity by bridging the DNA-binding region of GCN4 and TBP (SPT15), thereby recruiting TBP to GCN4-bound promoters. Involved in induction of the ribosome quality control (RQC) pathway; a pathway that degrades nascent peptide chains during problematic translation. Required to prevent stalled ribosomes from frameshifting.</text>
</comment>
<dbReference type="NCBIfam" id="TIGR00673">
    <property type="entry name" value="cynS"/>
    <property type="match status" value="1"/>
</dbReference>
<reference evidence="8" key="4">
    <citation type="submission" date="2025-05" db="UniProtKB">
        <authorList>
            <consortium name="EnsemblFungi"/>
        </authorList>
    </citation>
    <scope>IDENTIFICATION</scope>
    <source>
        <strain evidence="8">isolate 1-1 / race 1 (BBBD)</strain>
    </source>
</reference>
<comment type="similarity">
    <text evidence="2">Belongs to the MBF1 family.</text>
</comment>
<dbReference type="InterPro" id="IPR001387">
    <property type="entry name" value="Cro/C1-type_HTH"/>
</dbReference>
<dbReference type="Gene3D" id="1.10.260.40">
    <property type="entry name" value="lambda repressor-like DNA-binding domains"/>
    <property type="match status" value="1"/>
</dbReference>
<dbReference type="HAMAP" id="MF_00535">
    <property type="entry name" value="Cyanate_hydrat"/>
    <property type="match status" value="1"/>
</dbReference>
<dbReference type="Proteomes" id="UP000005240">
    <property type="component" value="Unassembled WGS sequence"/>
</dbReference>
<evidence type="ECO:0000313" key="9">
    <source>
        <dbReference type="Proteomes" id="UP000005240"/>
    </source>
</evidence>
<dbReference type="SUPFAM" id="SSF55234">
    <property type="entry name" value="Cyanase C-terminal domain"/>
    <property type="match status" value="1"/>
</dbReference>
<reference evidence="7" key="2">
    <citation type="submission" date="2016-05" db="EMBL/GenBank/DDBJ databases">
        <title>Comparative analysis highlights variable genome content of wheat rusts and divergence of the mating loci.</title>
        <authorList>
            <person name="Cuomo C.A."/>
            <person name="Bakkeren G."/>
            <person name="Szabo L."/>
            <person name="Khalil H."/>
            <person name="Joly D."/>
            <person name="Goldberg J."/>
            <person name="Young S."/>
            <person name="Zeng Q."/>
            <person name="Fellers J."/>
        </authorList>
    </citation>
    <scope>NUCLEOTIDE SEQUENCE [LARGE SCALE GENOMIC DNA]</scope>
    <source>
        <strain evidence="7">1-1 BBBD Race 1</strain>
    </source>
</reference>
<comment type="catalytic activity">
    <reaction evidence="5">
        <text>cyanate + hydrogencarbonate + 3 H(+) = NH4(+) + 2 CO2</text>
        <dbReference type="Rhea" id="RHEA:11120"/>
        <dbReference type="ChEBI" id="CHEBI:15378"/>
        <dbReference type="ChEBI" id="CHEBI:16526"/>
        <dbReference type="ChEBI" id="CHEBI:17544"/>
        <dbReference type="ChEBI" id="CHEBI:28938"/>
        <dbReference type="ChEBI" id="CHEBI:29195"/>
        <dbReference type="EC" id="4.2.1.104"/>
    </reaction>
</comment>
<organism evidence="7">
    <name type="scientific">Puccinia triticina (isolate 1-1 / race 1 (BBBD))</name>
    <name type="common">Brown leaf rust fungus</name>
    <dbReference type="NCBI Taxonomy" id="630390"/>
    <lineage>
        <taxon>Eukaryota</taxon>
        <taxon>Fungi</taxon>
        <taxon>Dikarya</taxon>
        <taxon>Basidiomycota</taxon>
        <taxon>Pucciniomycotina</taxon>
        <taxon>Pucciniomycetes</taxon>
        <taxon>Pucciniales</taxon>
        <taxon>Pucciniaceae</taxon>
        <taxon>Puccinia</taxon>
    </lineage>
</organism>
<sequence>MNIWSISPLPLRAIPRVSWSHSIRSPLLEARPALPSVSRRYHGAAIVRDQTTQFLKRLVEAKENKELSFGEIAKRIGRSEIWTAALFYGHAKPEQADLKKLSEVLDIPEQEFKRGFPKSFFPIRGVGLQMPPSDPLMYRLYEFLIVYGFPLKSIIHEKFGDGIMSAIDCTCEVKKVEQDKAERVVITLNGKWLPYKRW</sequence>
<dbReference type="Pfam" id="PF02560">
    <property type="entry name" value="Cyanate_lyase"/>
    <property type="match status" value="1"/>
</dbReference>
<dbReference type="VEuPathDB" id="FungiDB:PTTG_05945"/>
<dbReference type="CDD" id="cd00559">
    <property type="entry name" value="Cyanase_C"/>
    <property type="match status" value="1"/>
</dbReference>
<evidence type="ECO:0000256" key="4">
    <source>
        <dbReference type="ARBA" id="ARBA00035107"/>
    </source>
</evidence>
<feature type="active site" evidence="5">
    <location>
        <position position="142"/>
    </location>
</feature>
<dbReference type="InterPro" id="IPR008076">
    <property type="entry name" value="Cyanase"/>
</dbReference>
<feature type="domain" description="Cyanate lyase C-terminal" evidence="6">
    <location>
        <begin position="126"/>
        <end position="198"/>
    </location>
</feature>
<evidence type="ECO:0000313" key="8">
    <source>
        <dbReference type="EnsemblFungi" id="PTTG_05945-t43_1-p1"/>
    </source>
</evidence>
<dbReference type="NCBIfam" id="NF002773">
    <property type="entry name" value="PRK02866.1"/>
    <property type="match status" value="1"/>
</dbReference>
<keyword evidence="9" id="KW-1185">Reference proteome</keyword>
<reference evidence="7" key="1">
    <citation type="submission" date="2009-11" db="EMBL/GenBank/DDBJ databases">
        <authorList>
            <consortium name="The Broad Institute Genome Sequencing Platform"/>
            <person name="Ward D."/>
            <person name="Feldgarden M."/>
            <person name="Earl A."/>
            <person name="Young S.K."/>
            <person name="Zeng Q."/>
            <person name="Koehrsen M."/>
            <person name="Alvarado L."/>
            <person name="Berlin A."/>
            <person name="Bochicchio J."/>
            <person name="Borenstein D."/>
            <person name="Chapman S.B."/>
            <person name="Chen Z."/>
            <person name="Engels R."/>
            <person name="Freedman E."/>
            <person name="Gellesch M."/>
            <person name="Goldberg J."/>
            <person name="Griggs A."/>
            <person name="Gujja S."/>
            <person name="Heilman E."/>
            <person name="Heiman D."/>
            <person name="Hepburn T."/>
            <person name="Howarth C."/>
            <person name="Jen D."/>
            <person name="Larson L."/>
            <person name="Lewis B."/>
            <person name="Mehta T."/>
            <person name="Park D."/>
            <person name="Pearson M."/>
            <person name="Roberts A."/>
            <person name="Saif S."/>
            <person name="Shea T."/>
            <person name="Shenoy N."/>
            <person name="Sisk P."/>
            <person name="Stolte C."/>
            <person name="Sykes S."/>
            <person name="Thomson T."/>
            <person name="Walk T."/>
            <person name="White J."/>
            <person name="Yandava C."/>
            <person name="Izard J."/>
            <person name="Baranova O.V."/>
            <person name="Blanton J.M."/>
            <person name="Tanner A.C."/>
            <person name="Dewhirst F.E."/>
            <person name="Haas B."/>
            <person name="Nusbaum C."/>
            <person name="Birren B."/>
        </authorList>
    </citation>
    <scope>NUCLEOTIDE SEQUENCE [LARGE SCALE GENOMIC DNA]</scope>
    <source>
        <strain evidence="7">1-1 BBBD Race 1</strain>
    </source>
</reference>
<name>A0A180H6B4_PUCT1</name>
<dbReference type="SUPFAM" id="SSF47413">
    <property type="entry name" value="lambda repressor-like DNA-binding domains"/>
    <property type="match status" value="1"/>
</dbReference>
<feature type="active site" evidence="5">
    <location>
        <position position="165"/>
    </location>
</feature>
<dbReference type="InterPro" id="IPR036581">
    <property type="entry name" value="Cyanate_lyase_C_sf"/>
</dbReference>
<comment type="similarity">
    <text evidence="5">Belongs to the cyanase family.</text>
</comment>
<reference evidence="8 9" key="3">
    <citation type="journal article" date="2017" name="G3 (Bethesda)">
        <title>Comparative analysis highlights variable genome content of wheat rusts and divergence of the mating loci.</title>
        <authorList>
            <person name="Cuomo C.A."/>
            <person name="Bakkeren G."/>
            <person name="Khalil H.B."/>
            <person name="Panwar V."/>
            <person name="Joly D."/>
            <person name="Linning R."/>
            <person name="Sakthikumar S."/>
            <person name="Song X."/>
            <person name="Adiconis X."/>
            <person name="Fan L."/>
            <person name="Goldberg J.M."/>
            <person name="Levin J.Z."/>
            <person name="Young S."/>
            <person name="Zeng Q."/>
            <person name="Anikster Y."/>
            <person name="Bruce M."/>
            <person name="Wang M."/>
            <person name="Yin C."/>
            <person name="McCallum B."/>
            <person name="Szabo L.J."/>
            <person name="Hulbert S."/>
            <person name="Chen X."/>
            <person name="Fellers J.P."/>
        </authorList>
    </citation>
    <scope>NUCLEOTIDE SEQUENCE</scope>
    <source>
        <strain evidence="9">Isolate 1-1 / race 1 (BBBD)</strain>
        <strain evidence="8">isolate 1-1 / race 1 (BBBD)</strain>
    </source>
</reference>
<dbReference type="PANTHER" id="PTHR34186:SF2">
    <property type="entry name" value="CYANATE HYDRATASE"/>
    <property type="match status" value="1"/>
</dbReference>
<dbReference type="SMART" id="SM01116">
    <property type="entry name" value="Cyanate_lyase"/>
    <property type="match status" value="1"/>
</dbReference>
<evidence type="ECO:0000256" key="2">
    <source>
        <dbReference type="ARBA" id="ARBA00009802"/>
    </source>
</evidence>
<dbReference type="InterPro" id="IPR003712">
    <property type="entry name" value="Cyanate_lyase_C"/>
</dbReference>
<evidence type="ECO:0000313" key="7">
    <source>
        <dbReference type="EMBL" id="OAW00103.1"/>
    </source>
</evidence>
<accession>A0A180H6B4</accession>
<dbReference type="EnsemblFungi" id="PTTG_05945-t43_1">
    <property type="protein sequence ID" value="PTTG_05945-t43_1-p1"/>
    <property type="gene ID" value="PTTG_05945"/>
</dbReference>
<dbReference type="InterPro" id="IPR010982">
    <property type="entry name" value="Lambda_DNA-bd_dom_sf"/>
</dbReference>